<evidence type="ECO:0008006" key="4">
    <source>
        <dbReference type="Google" id="ProtNLM"/>
    </source>
</evidence>
<proteinExistence type="predicted"/>
<dbReference type="Proteomes" id="UP000246702">
    <property type="component" value="Unassembled WGS sequence"/>
</dbReference>
<evidence type="ECO:0000256" key="1">
    <source>
        <dbReference type="SAM" id="MobiDB-lite"/>
    </source>
</evidence>
<dbReference type="STRING" id="1450535.A0A317X956"/>
<evidence type="ECO:0000313" key="2">
    <source>
        <dbReference type="EMBL" id="PWY93090.1"/>
    </source>
</evidence>
<dbReference type="InterPro" id="IPR036389">
    <property type="entry name" value="RNase_III_sf"/>
</dbReference>
<feature type="region of interest" description="Disordered" evidence="1">
    <location>
        <begin position="278"/>
        <end position="315"/>
    </location>
</feature>
<reference evidence="2 3" key="1">
    <citation type="submission" date="2016-12" db="EMBL/GenBank/DDBJ databases">
        <title>The genomes of Aspergillus section Nigri reveals drivers in fungal speciation.</title>
        <authorList>
            <consortium name="DOE Joint Genome Institute"/>
            <person name="Vesth T.C."/>
            <person name="Nybo J."/>
            <person name="Theobald S."/>
            <person name="Brandl J."/>
            <person name="Frisvad J.C."/>
            <person name="Nielsen K.F."/>
            <person name="Lyhne E.K."/>
            <person name="Kogle M.E."/>
            <person name="Kuo A."/>
            <person name="Riley R."/>
            <person name="Clum A."/>
            <person name="Nolan M."/>
            <person name="Lipzen A."/>
            <person name="Salamov A."/>
            <person name="Henrissat B."/>
            <person name="Wiebenga A."/>
            <person name="De Vries R.P."/>
            <person name="Grigoriev I.V."/>
            <person name="Mortensen U.H."/>
            <person name="Andersen M.R."/>
            <person name="Baker S.E."/>
        </authorList>
    </citation>
    <scope>NUCLEOTIDE SEQUENCE [LARGE SCALE GENOMIC DNA]</scope>
    <source>
        <strain evidence="2 3">CBS 115572</strain>
    </source>
</reference>
<sequence>MASEAQVQRAEKIIGYKFTSSNYLRQALTAAGAEKDNHEGNRPLAHIGAHWIDTLLMIVLMSVGASKVLRAQVRIDFTRKDHFKFAAKRTGISQCIKYSSQGGEDSSTVLRYAINAIIGAVLLDTDTQSITTTLGALQKFSFGLAAMEESVHSQTPEMPALPAPDELDVLGIDDEIMNPTFNVPLELLPPPIPESDQMSDGHRTGVPGSSEAEAQLADNELATTFMLDYPVSMDITTLDYTGDIPTESQRSQFTWDMSSFQVAPDHESTSVSTIIPPTHLPQRSLPAEPTHAQGSAKMRGKRVKTSPYASISDTSQQLLNEDRTKCVSQHLPPPEETYFALEIQAEVLKPTHESIEPLLPLIITIASPSAILSLRGMIRNARAQPSFHSYRLQDGLSQANRFMLIEKLEDSASTIGLMRWYHIWELFRHCGGPNTVSSSGYANITPATFFMGQKYLGNPVHHDDAKISESMMKDIFPDIEPSSEEYKKHMRRIKRLRKLGQRLHALIEKFGKGVLGLLVGQTSSGGLDIPVSDTMLLKPIDKAFSSFISLLEASQGDSLRAFGNAVWGVLRPVLFGMLSESASHIESITPEEILRHVKGSSGLLELIR</sequence>
<dbReference type="EMBL" id="MSFK01000007">
    <property type="protein sequence ID" value="PWY93090.1"/>
    <property type="molecule type" value="Genomic_DNA"/>
</dbReference>
<dbReference type="GeneID" id="37118922"/>
<protein>
    <recommendedName>
        <fullName evidence="4">RNase III domain-containing protein</fullName>
    </recommendedName>
</protein>
<dbReference type="OrthoDB" id="67027at2759"/>
<name>A0A317X956_9EURO</name>
<keyword evidence="3" id="KW-1185">Reference proteome</keyword>
<evidence type="ECO:0000313" key="3">
    <source>
        <dbReference type="Proteomes" id="UP000246702"/>
    </source>
</evidence>
<comment type="caution">
    <text evidence="2">The sequence shown here is derived from an EMBL/GenBank/DDBJ whole genome shotgun (WGS) entry which is preliminary data.</text>
</comment>
<dbReference type="GO" id="GO:0004525">
    <property type="term" value="F:ribonuclease III activity"/>
    <property type="evidence" value="ECO:0007669"/>
    <property type="project" value="InterPro"/>
</dbReference>
<feature type="region of interest" description="Disordered" evidence="1">
    <location>
        <begin position="193"/>
        <end position="212"/>
    </location>
</feature>
<gene>
    <name evidence="2" type="ORF">BO94DRAFT_615907</name>
</gene>
<dbReference type="AlphaFoldDB" id="A0A317X956"/>
<dbReference type="Gene3D" id="1.10.1520.10">
    <property type="entry name" value="Ribonuclease III domain"/>
    <property type="match status" value="1"/>
</dbReference>
<dbReference type="GO" id="GO:0006396">
    <property type="term" value="P:RNA processing"/>
    <property type="evidence" value="ECO:0007669"/>
    <property type="project" value="InterPro"/>
</dbReference>
<organism evidence="2 3">
    <name type="scientific">Aspergillus sclerotioniger CBS 115572</name>
    <dbReference type="NCBI Taxonomy" id="1450535"/>
    <lineage>
        <taxon>Eukaryota</taxon>
        <taxon>Fungi</taxon>
        <taxon>Dikarya</taxon>
        <taxon>Ascomycota</taxon>
        <taxon>Pezizomycotina</taxon>
        <taxon>Eurotiomycetes</taxon>
        <taxon>Eurotiomycetidae</taxon>
        <taxon>Eurotiales</taxon>
        <taxon>Aspergillaceae</taxon>
        <taxon>Aspergillus</taxon>
        <taxon>Aspergillus subgen. Circumdati</taxon>
    </lineage>
</organism>
<accession>A0A317X956</accession>
<dbReference type="RefSeq" id="XP_025469851.1">
    <property type="nucleotide sequence ID" value="XM_025616779.1"/>
</dbReference>
<dbReference type="SUPFAM" id="SSF69065">
    <property type="entry name" value="RNase III domain-like"/>
    <property type="match status" value="1"/>
</dbReference>